<evidence type="ECO:0000313" key="2">
    <source>
        <dbReference type="EMBL" id="KKC29472.1"/>
    </source>
</evidence>
<reference evidence="3" key="3">
    <citation type="submission" date="2015-02" db="EMBL/GenBank/DDBJ databases">
        <title>Genome analysis of three genomes within the thermophilic hydrogenogenic bacterial species Caldanaerobacter subterraneus.</title>
        <authorList>
            <person name="Sant'Anna F.H."/>
            <person name="Lebedinsky A."/>
            <person name="Sokolova T."/>
            <person name="Robb F.T."/>
            <person name="Gonzalez J.M."/>
        </authorList>
    </citation>
    <scope>NUCLEOTIDE SEQUENCE [LARGE SCALE GENOMIC DNA]</scope>
    <source>
        <strain evidence="3">DSM 12653</strain>
    </source>
</reference>
<dbReference type="EMBL" id="ABXP02000079">
    <property type="protein sequence ID" value="KKC29472.1"/>
    <property type="molecule type" value="Genomic_DNA"/>
</dbReference>
<evidence type="ECO:0000259" key="1">
    <source>
        <dbReference type="Pfam" id="PF20229"/>
    </source>
</evidence>
<reference evidence="2 3" key="1">
    <citation type="submission" date="2008-07" db="EMBL/GenBank/DDBJ databases">
        <authorList>
            <person name="Gonzalez J."/>
            <person name="Sokolova T."/>
            <person name="Ferriera S."/>
            <person name="Johnson J."/>
            <person name="Kravitz S."/>
            <person name="Beeson K."/>
            <person name="Sutton G."/>
            <person name="Rogers Y.-H."/>
            <person name="Friedman R."/>
            <person name="Frazier M."/>
            <person name="Venter J.C."/>
        </authorList>
    </citation>
    <scope>NUCLEOTIDE SEQUENCE [LARGE SCALE GENOMIC DNA]</scope>
    <source>
        <strain evidence="2 3">DSM 12653</strain>
    </source>
</reference>
<accession>A0A0F5PLC9</accession>
<sequence>MTLIVTAVTIKINEKREAFAMKWLLFVYKVPSDSSTARVTIWRKVKRIGALYLQQSVCIVPYMEKFLKEVEDLKKEVKGFGGDFKSFEVVALEEEVEKDLIEQFNRQRREEYSEVIEQCEEFFKEIEKEVSRKNFTFAELEENEDELSKLYRWFKKVAERDVFNCEMRAKAEELLKKASEEFEKFSAMVYEKNKEEEEF</sequence>
<dbReference type="Pfam" id="PF20229">
    <property type="entry name" value="ChrB_N"/>
    <property type="match status" value="1"/>
</dbReference>
<dbReference type="AlphaFoldDB" id="A0A0F5PLC9"/>
<comment type="caution">
    <text evidence="2">The sequence shown here is derived from an EMBL/GenBank/DDBJ whole genome shotgun (WGS) entry which is preliminary data.</text>
</comment>
<protein>
    <recommendedName>
        <fullName evidence="1">ChrB N-terminal domain-containing protein</fullName>
    </recommendedName>
</protein>
<proteinExistence type="predicted"/>
<reference evidence="2 3" key="2">
    <citation type="journal article" date="2015" name="BMC Genomics">
        <title>Analysis of three genomes within the thermophilic bacterial species Caldanaerobacter subterraneus with a focus on carbon monoxide dehydrogenase evolution and hydrolase diversity.</title>
        <authorList>
            <person name="Sant'Anna F.H."/>
            <person name="Lebedinsky A.V."/>
            <person name="Sokolova T.G."/>
            <person name="Robb F.T."/>
            <person name="Gonzalez J.M."/>
        </authorList>
    </citation>
    <scope>NUCLEOTIDE SEQUENCE [LARGE SCALE GENOMIC DNA]</scope>
    <source>
        <strain evidence="2 3">DSM 12653</strain>
    </source>
</reference>
<feature type="domain" description="ChrB N-terminal" evidence="1">
    <location>
        <begin position="38"/>
        <end position="195"/>
    </location>
</feature>
<organism evidence="2 3">
    <name type="scientific">Caldanaerobacter subterraneus subsp. pacificus DSM 12653</name>
    <dbReference type="NCBI Taxonomy" id="391606"/>
    <lineage>
        <taxon>Bacteria</taxon>
        <taxon>Bacillati</taxon>
        <taxon>Bacillota</taxon>
        <taxon>Clostridia</taxon>
        <taxon>Thermoanaerobacterales</taxon>
        <taxon>Thermoanaerobacteraceae</taxon>
        <taxon>Caldanaerobacter</taxon>
    </lineage>
</organism>
<name>A0A0F5PLC9_9THEO</name>
<dbReference type="InterPro" id="IPR046858">
    <property type="entry name" value="ChrB_N"/>
</dbReference>
<gene>
    <name evidence="2" type="ORF">CDSM653_01428</name>
</gene>
<evidence type="ECO:0000313" key="3">
    <source>
        <dbReference type="Proteomes" id="UP000010146"/>
    </source>
</evidence>
<dbReference type="Proteomes" id="UP000010146">
    <property type="component" value="Unassembled WGS sequence"/>
</dbReference>